<dbReference type="EnsemblMetazoa" id="tetur12g00030.1">
    <property type="protein sequence ID" value="tetur12g00030.1"/>
    <property type="gene ID" value="tetur12g00030"/>
</dbReference>
<evidence type="ECO:0000313" key="2">
    <source>
        <dbReference type="EnsemblMetazoa" id="tetur12g00020.1"/>
    </source>
</evidence>
<dbReference type="EMBL" id="CAEY01000719">
    <property type="status" value="NOT_ANNOTATED_CDS"/>
    <property type="molecule type" value="Genomic_DNA"/>
</dbReference>
<organism evidence="2 3">
    <name type="scientific">Tetranychus urticae</name>
    <name type="common">Two-spotted spider mite</name>
    <dbReference type="NCBI Taxonomy" id="32264"/>
    <lineage>
        <taxon>Eukaryota</taxon>
        <taxon>Metazoa</taxon>
        <taxon>Ecdysozoa</taxon>
        <taxon>Arthropoda</taxon>
        <taxon>Chelicerata</taxon>
        <taxon>Arachnida</taxon>
        <taxon>Acari</taxon>
        <taxon>Acariformes</taxon>
        <taxon>Trombidiformes</taxon>
        <taxon>Prostigmata</taxon>
        <taxon>Eleutherengona</taxon>
        <taxon>Raphignathae</taxon>
        <taxon>Tetranychoidea</taxon>
        <taxon>Tetranychidae</taxon>
        <taxon>Tetranychus</taxon>
    </lineage>
</organism>
<dbReference type="AlphaFoldDB" id="T1KI44"/>
<evidence type="ECO:0000313" key="3">
    <source>
        <dbReference type="Proteomes" id="UP000015104"/>
    </source>
</evidence>
<dbReference type="EMBL" id="CAEY01000106">
    <property type="status" value="NOT_ANNOTATED_CDS"/>
    <property type="molecule type" value="Genomic_DNA"/>
</dbReference>
<sequence>MNSKIMFIAIILAASLMIAEATIKIRIHKKPISIPIPTKISLGLIGHDDWWGQSWGGSWSSWPSWGWGWQDDAWW</sequence>
<dbReference type="Proteomes" id="UP000015104">
    <property type="component" value="Unassembled WGS sequence"/>
</dbReference>
<keyword evidence="1" id="KW-0732">Signal</keyword>
<dbReference type="HOGENOM" id="CLU_2674270_0_0_1"/>
<reference evidence="3" key="1">
    <citation type="submission" date="2011-08" db="EMBL/GenBank/DDBJ databases">
        <authorList>
            <person name="Rombauts S."/>
        </authorList>
    </citation>
    <scope>NUCLEOTIDE SEQUENCE</scope>
    <source>
        <strain evidence="3">London</strain>
    </source>
</reference>
<accession>T1KI44</accession>
<feature type="chain" id="PRO_5009724042" evidence="1">
    <location>
        <begin position="22"/>
        <end position="75"/>
    </location>
</feature>
<reference evidence="2" key="2">
    <citation type="submission" date="2015-06" db="UniProtKB">
        <authorList>
            <consortium name="EnsemblMetazoa"/>
        </authorList>
    </citation>
    <scope>IDENTIFICATION</scope>
</reference>
<dbReference type="EnsemblMetazoa" id="tetur27g02490.1">
    <property type="protein sequence ID" value="tetur27g02490.1"/>
    <property type="gene ID" value="tetur27g02490"/>
</dbReference>
<keyword evidence="3" id="KW-1185">Reference proteome</keyword>
<proteinExistence type="predicted"/>
<protein>
    <submittedName>
        <fullName evidence="2">Uncharacterized protein</fullName>
    </submittedName>
</protein>
<evidence type="ECO:0000256" key="1">
    <source>
        <dbReference type="SAM" id="SignalP"/>
    </source>
</evidence>
<name>T1KI44_TETUR</name>
<dbReference type="EnsemblMetazoa" id="tetur12g00020.1">
    <property type="protein sequence ID" value="tetur12g00020.1"/>
    <property type="gene ID" value="tetur12g00020"/>
</dbReference>
<feature type="signal peptide" evidence="1">
    <location>
        <begin position="1"/>
        <end position="21"/>
    </location>
</feature>